<accession>A0A381Q6T9</accession>
<organism evidence="1">
    <name type="scientific">marine metagenome</name>
    <dbReference type="NCBI Taxonomy" id="408172"/>
    <lineage>
        <taxon>unclassified sequences</taxon>
        <taxon>metagenomes</taxon>
        <taxon>ecological metagenomes</taxon>
    </lineage>
</organism>
<dbReference type="EMBL" id="UINC01001200">
    <property type="protein sequence ID" value="SUZ74109.1"/>
    <property type="molecule type" value="Genomic_DNA"/>
</dbReference>
<dbReference type="AlphaFoldDB" id="A0A381Q6T9"/>
<gene>
    <name evidence="1" type="ORF">METZ01_LOCUS26963</name>
</gene>
<evidence type="ECO:0000313" key="1">
    <source>
        <dbReference type="EMBL" id="SUZ74109.1"/>
    </source>
</evidence>
<proteinExistence type="predicted"/>
<name>A0A381Q6T9_9ZZZZ</name>
<sequence>MVNSRCRSNRIKLDDACAHCAERIHLEANNGIVTQVTSEDAVVHRGGT</sequence>
<protein>
    <submittedName>
        <fullName evidence="1">Uncharacterized protein</fullName>
    </submittedName>
</protein>
<reference evidence="1" key="1">
    <citation type="submission" date="2018-05" db="EMBL/GenBank/DDBJ databases">
        <authorList>
            <person name="Lanie J.A."/>
            <person name="Ng W.-L."/>
            <person name="Kazmierczak K.M."/>
            <person name="Andrzejewski T.M."/>
            <person name="Davidsen T.M."/>
            <person name="Wayne K.J."/>
            <person name="Tettelin H."/>
            <person name="Glass J.I."/>
            <person name="Rusch D."/>
            <person name="Podicherti R."/>
            <person name="Tsui H.-C.T."/>
            <person name="Winkler M.E."/>
        </authorList>
    </citation>
    <scope>NUCLEOTIDE SEQUENCE</scope>
</reference>